<dbReference type="AlphaFoldDB" id="A0A8B6EDY4"/>
<evidence type="ECO:0000256" key="2">
    <source>
        <dbReference type="SAM" id="SignalP"/>
    </source>
</evidence>
<feature type="domain" description="Amine oxidase" evidence="3">
    <location>
        <begin position="40"/>
        <end position="136"/>
    </location>
</feature>
<proteinExistence type="predicted"/>
<dbReference type="Gene3D" id="3.50.50.60">
    <property type="entry name" value="FAD/NAD(P)-binding domain"/>
    <property type="match status" value="1"/>
</dbReference>
<dbReference type="EMBL" id="UYJE01004894">
    <property type="protein sequence ID" value="VDI32304.1"/>
    <property type="molecule type" value="Genomic_DNA"/>
</dbReference>
<dbReference type="Proteomes" id="UP000596742">
    <property type="component" value="Unassembled WGS sequence"/>
</dbReference>
<dbReference type="PANTHER" id="PTHR10742">
    <property type="entry name" value="FLAVIN MONOAMINE OXIDASE"/>
    <property type="match status" value="1"/>
</dbReference>
<evidence type="ECO:0000313" key="4">
    <source>
        <dbReference type="EMBL" id="VDI32304.1"/>
    </source>
</evidence>
<gene>
    <name evidence="4" type="ORF">MGAL_10B047620</name>
</gene>
<reference evidence="4" key="1">
    <citation type="submission" date="2018-11" db="EMBL/GenBank/DDBJ databases">
        <authorList>
            <person name="Alioto T."/>
            <person name="Alioto T."/>
        </authorList>
    </citation>
    <scope>NUCLEOTIDE SEQUENCE</scope>
</reference>
<dbReference type="SUPFAM" id="SSF54373">
    <property type="entry name" value="FAD-linked reductases, C-terminal domain"/>
    <property type="match status" value="1"/>
</dbReference>
<feature type="signal peptide" evidence="2">
    <location>
        <begin position="1"/>
        <end position="21"/>
    </location>
</feature>
<sequence>MDCKKCMTLILKISIIVVVMGDNSNNEGAQKQVVIVGGGIAGLAAARKLQNTGQFVVNVLEARRERYGGRIFTDRSSFKLAKGMEVDLGANWLNSMVKDNPLAKIVSDGELAVKSAGSVQLHFPEKGQVYTGDDANKIFTEFYKITLQAMQKATDSGRDLDLKKAIQSVLRDEETVADKTLLSSVLESHYTMSLADHSSQLFDPKKEFGWDTAVVDGFDQIVDILVGGQRKESTLSVELRKPVRQIEVNKTRNKVLVRTRDLKQYDADAVVVALPLGVLKTDTVIFDPPLPKGWKKTIENIGIGFSNKLVLQFNKVFWPEDVGIFTMVTSNQDDMGMLQTWVNLHRYVNKPLLMGMLHDQAAVRFENMTDDEIKDNAINVLTKLFGEEKLKDVTTTIVTKSKWISDNKVLGTTSYPKVGILPEMFDSLTKPVCPFIYFAGEYTSLEHMNTAHGAYLSGIRAADQIISNYCAKEPSKGKKVETSKEKTKKEKKSEKKRENQKEDKLKDEL</sequence>
<feature type="chain" id="PRO_5033018623" description="Amine oxidase domain-containing protein" evidence="2">
    <location>
        <begin position="22"/>
        <end position="509"/>
    </location>
</feature>
<feature type="region of interest" description="Disordered" evidence="1">
    <location>
        <begin position="473"/>
        <end position="509"/>
    </location>
</feature>
<accession>A0A8B6EDY4</accession>
<dbReference type="InterPro" id="IPR050281">
    <property type="entry name" value="Flavin_monoamine_oxidase"/>
</dbReference>
<name>A0A8B6EDY4_MYTGA</name>
<evidence type="ECO:0000259" key="3">
    <source>
        <dbReference type="Pfam" id="PF01593"/>
    </source>
</evidence>
<comment type="caution">
    <text evidence="4">The sequence shown here is derived from an EMBL/GenBank/DDBJ whole genome shotgun (WGS) entry which is preliminary data.</text>
</comment>
<keyword evidence="5" id="KW-1185">Reference proteome</keyword>
<feature type="domain" description="Amine oxidase" evidence="3">
    <location>
        <begin position="209"/>
        <end position="466"/>
    </location>
</feature>
<dbReference type="Gene3D" id="3.90.660.10">
    <property type="match status" value="1"/>
</dbReference>
<dbReference type="InterPro" id="IPR036188">
    <property type="entry name" value="FAD/NAD-bd_sf"/>
</dbReference>
<protein>
    <recommendedName>
        <fullName evidence="3">Amine oxidase domain-containing protein</fullName>
    </recommendedName>
</protein>
<dbReference type="InterPro" id="IPR002937">
    <property type="entry name" value="Amino_oxidase"/>
</dbReference>
<evidence type="ECO:0000256" key="1">
    <source>
        <dbReference type="SAM" id="MobiDB-lite"/>
    </source>
</evidence>
<dbReference type="SUPFAM" id="SSF51905">
    <property type="entry name" value="FAD/NAD(P)-binding domain"/>
    <property type="match status" value="1"/>
</dbReference>
<keyword evidence="2" id="KW-0732">Signal</keyword>
<dbReference type="PANTHER" id="PTHR10742:SF410">
    <property type="entry name" value="LYSINE-SPECIFIC HISTONE DEMETHYLASE 2"/>
    <property type="match status" value="1"/>
</dbReference>
<organism evidence="4 5">
    <name type="scientific">Mytilus galloprovincialis</name>
    <name type="common">Mediterranean mussel</name>
    <dbReference type="NCBI Taxonomy" id="29158"/>
    <lineage>
        <taxon>Eukaryota</taxon>
        <taxon>Metazoa</taxon>
        <taxon>Spiralia</taxon>
        <taxon>Lophotrochozoa</taxon>
        <taxon>Mollusca</taxon>
        <taxon>Bivalvia</taxon>
        <taxon>Autobranchia</taxon>
        <taxon>Pteriomorphia</taxon>
        <taxon>Mytilida</taxon>
        <taxon>Mytiloidea</taxon>
        <taxon>Mytilidae</taxon>
        <taxon>Mytilinae</taxon>
        <taxon>Mytilus</taxon>
    </lineage>
</organism>
<evidence type="ECO:0000313" key="5">
    <source>
        <dbReference type="Proteomes" id="UP000596742"/>
    </source>
</evidence>
<dbReference type="OrthoDB" id="5046242at2759"/>
<dbReference type="Pfam" id="PF01593">
    <property type="entry name" value="Amino_oxidase"/>
    <property type="match status" value="2"/>
</dbReference>
<dbReference type="GO" id="GO:0016491">
    <property type="term" value="F:oxidoreductase activity"/>
    <property type="evidence" value="ECO:0007669"/>
    <property type="project" value="InterPro"/>
</dbReference>